<name>A0ABQ2G818_9DEIO</name>
<evidence type="ECO:0000313" key="2">
    <source>
        <dbReference type="EMBL" id="GGL79316.1"/>
    </source>
</evidence>
<feature type="region of interest" description="Disordered" evidence="1">
    <location>
        <begin position="10"/>
        <end position="40"/>
    </location>
</feature>
<proteinExistence type="predicted"/>
<dbReference type="RefSeq" id="WP_188970796.1">
    <property type="nucleotide sequence ID" value="NZ_BMOL01000006.1"/>
</dbReference>
<protein>
    <submittedName>
        <fullName evidence="2">Uncharacterized protein</fullName>
    </submittedName>
</protein>
<organism evidence="2 3">
    <name type="scientific">Deinococcus aerolatus</name>
    <dbReference type="NCBI Taxonomy" id="522487"/>
    <lineage>
        <taxon>Bacteria</taxon>
        <taxon>Thermotogati</taxon>
        <taxon>Deinococcota</taxon>
        <taxon>Deinococci</taxon>
        <taxon>Deinococcales</taxon>
        <taxon>Deinococcaceae</taxon>
        <taxon>Deinococcus</taxon>
    </lineage>
</organism>
<dbReference type="EMBL" id="BMOL01000006">
    <property type="protein sequence ID" value="GGL79316.1"/>
    <property type="molecule type" value="Genomic_DNA"/>
</dbReference>
<sequence length="116" mass="12177">MRALLQLMARQPGWGARPPESRDPVPDASTSTAPTWRSAPPLAAACPYPAGLEPGLTRLLSDLDAGYTLLNVWGDVVLLTPSGQQVHLVDPGTVAALVKQGWVTQDGQGFGLTPGH</sequence>
<evidence type="ECO:0000256" key="1">
    <source>
        <dbReference type="SAM" id="MobiDB-lite"/>
    </source>
</evidence>
<evidence type="ECO:0000313" key="3">
    <source>
        <dbReference type="Proteomes" id="UP000639973"/>
    </source>
</evidence>
<comment type="caution">
    <text evidence="2">The sequence shown here is derived from an EMBL/GenBank/DDBJ whole genome shotgun (WGS) entry which is preliminary data.</text>
</comment>
<dbReference type="Proteomes" id="UP000639973">
    <property type="component" value="Unassembled WGS sequence"/>
</dbReference>
<gene>
    <name evidence="2" type="ORF">GCM10010840_16480</name>
</gene>
<keyword evidence="3" id="KW-1185">Reference proteome</keyword>
<accession>A0ABQ2G818</accession>
<reference evidence="3" key="1">
    <citation type="journal article" date="2019" name="Int. J. Syst. Evol. Microbiol.">
        <title>The Global Catalogue of Microorganisms (GCM) 10K type strain sequencing project: providing services to taxonomists for standard genome sequencing and annotation.</title>
        <authorList>
            <consortium name="The Broad Institute Genomics Platform"/>
            <consortium name="The Broad Institute Genome Sequencing Center for Infectious Disease"/>
            <person name="Wu L."/>
            <person name="Ma J."/>
        </authorList>
    </citation>
    <scope>NUCLEOTIDE SEQUENCE [LARGE SCALE GENOMIC DNA]</scope>
    <source>
        <strain evidence="3">JCM 15442</strain>
    </source>
</reference>